<evidence type="ECO:0000256" key="2">
    <source>
        <dbReference type="SAM" id="Phobius"/>
    </source>
</evidence>
<evidence type="ECO:0008006" key="5">
    <source>
        <dbReference type="Google" id="ProtNLM"/>
    </source>
</evidence>
<evidence type="ECO:0000313" key="3">
    <source>
        <dbReference type="EMBL" id="KAD6120192.1"/>
    </source>
</evidence>
<dbReference type="OrthoDB" id="1905464at2759"/>
<protein>
    <recommendedName>
        <fullName evidence="5">Stress-related protein</fullName>
    </recommendedName>
</protein>
<evidence type="ECO:0000313" key="4">
    <source>
        <dbReference type="Proteomes" id="UP000326396"/>
    </source>
</evidence>
<proteinExistence type="inferred from homology"/>
<evidence type="ECO:0000256" key="1">
    <source>
        <dbReference type="ARBA" id="ARBA00009737"/>
    </source>
</evidence>
<keyword evidence="2" id="KW-0812">Transmembrane</keyword>
<dbReference type="InterPro" id="IPR008802">
    <property type="entry name" value="REF"/>
</dbReference>
<gene>
    <name evidence="3" type="ORF">E3N88_11463</name>
</gene>
<keyword evidence="2" id="KW-0472">Membrane</keyword>
<sequence>MEGRSLTISVKQRREGFDGGGGASGWWCAGEKGRRRCENRREISVSKLLFLKIMAESETNQTTEPLAQMDGGEQHLKYLNFVQTAVIYFVVCLSTVYGYAKENAGSLKPRVLTVENTVITVFGPAYEKFHYVPYEVLKFLDLKVGDLFAELNRRLPSLMKQVHSQAIYVAHNLPEAARVVASEALKTTTKVANTLYIKYEPTVKELYKNYEPVAEKYAVSTWRSLNKLPVFPQVAKIAVPTAAYLIEKYNYTVCYTAEKGYQVALYLPLVPIDKIAKVFEEGEDGSPVSASGQVVT</sequence>
<feature type="transmembrane region" description="Helical" evidence="2">
    <location>
        <begin position="78"/>
        <end position="100"/>
    </location>
</feature>
<dbReference type="Pfam" id="PF05755">
    <property type="entry name" value="REF"/>
    <property type="match status" value="1"/>
</dbReference>
<dbReference type="PANTHER" id="PTHR33732">
    <property type="entry name" value="REF/SRPP-LIKE PROTEIN OS05G0151300/LOC_OS05G05940"/>
    <property type="match status" value="1"/>
</dbReference>
<dbReference type="EMBL" id="SZYD01000005">
    <property type="protein sequence ID" value="KAD6120192.1"/>
    <property type="molecule type" value="Genomic_DNA"/>
</dbReference>
<accession>A0A5N6PFE6</accession>
<dbReference type="PANTHER" id="PTHR33732:SF3">
    <property type="entry name" value="OS07G0671800 PROTEIN"/>
    <property type="match status" value="1"/>
</dbReference>
<dbReference type="Proteomes" id="UP000326396">
    <property type="component" value="Linkage Group LG13"/>
</dbReference>
<reference evidence="3 4" key="1">
    <citation type="submission" date="2019-05" db="EMBL/GenBank/DDBJ databases">
        <title>Mikania micrantha, genome provides insights into the molecular mechanism of rapid growth.</title>
        <authorList>
            <person name="Liu B."/>
        </authorList>
    </citation>
    <scope>NUCLEOTIDE SEQUENCE [LARGE SCALE GENOMIC DNA]</scope>
    <source>
        <strain evidence="3">NLD-2019</strain>
        <tissue evidence="3">Leaf</tissue>
    </source>
</reference>
<keyword evidence="2" id="KW-1133">Transmembrane helix</keyword>
<comment type="similarity">
    <text evidence="1">Belongs to the REF/SRPP family.</text>
</comment>
<keyword evidence="4" id="KW-1185">Reference proteome</keyword>
<dbReference type="AlphaFoldDB" id="A0A5N6PFE6"/>
<organism evidence="3 4">
    <name type="scientific">Mikania micrantha</name>
    <name type="common">bitter vine</name>
    <dbReference type="NCBI Taxonomy" id="192012"/>
    <lineage>
        <taxon>Eukaryota</taxon>
        <taxon>Viridiplantae</taxon>
        <taxon>Streptophyta</taxon>
        <taxon>Embryophyta</taxon>
        <taxon>Tracheophyta</taxon>
        <taxon>Spermatophyta</taxon>
        <taxon>Magnoliopsida</taxon>
        <taxon>eudicotyledons</taxon>
        <taxon>Gunneridae</taxon>
        <taxon>Pentapetalae</taxon>
        <taxon>asterids</taxon>
        <taxon>campanulids</taxon>
        <taxon>Asterales</taxon>
        <taxon>Asteraceae</taxon>
        <taxon>Asteroideae</taxon>
        <taxon>Heliantheae alliance</taxon>
        <taxon>Eupatorieae</taxon>
        <taxon>Mikania</taxon>
    </lineage>
</organism>
<name>A0A5N6PFE6_9ASTR</name>
<comment type="caution">
    <text evidence="3">The sequence shown here is derived from an EMBL/GenBank/DDBJ whole genome shotgun (WGS) entry which is preliminary data.</text>
</comment>